<feature type="domain" description="Carrier" evidence="7">
    <location>
        <begin position="883"/>
        <end position="958"/>
    </location>
</feature>
<dbReference type="SMART" id="SM00825">
    <property type="entry name" value="PKS_KS"/>
    <property type="match status" value="5"/>
</dbReference>
<dbReference type="InterPro" id="IPR014030">
    <property type="entry name" value="Ketoacyl_synth_N"/>
</dbReference>
<dbReference type="InterPro" id="IPR020807">
    <property type="entry name" value="PKS_DH"/>
</dbReference>
<feature type="active site" description="Proton donor; for dehydratase activity" evidence="6">
    <location>
        <position position="3671"/>
    </location>
</feature>
<feature type="region of interest" description="C-terminal hotdog fold" evidence="6">
    <location>
        <begin position="3612"/>
        <end position="3766"/>
    </location>
</feature>
<dbReference type="InterPro" id="IPR016035">
    <property type="entry name" value="Acyl_Trfase/lysoPLipase"/>
</dbReference>
<dbReference type="InterPro" id="IPR016039">
    <property type="entry name" value="Thiolase-like"/>
</dbReference>
<dbReference type="Gene3D" id="3.10.129.110">
    <property type="entry name" value="Polyketide synthase dehydratase"/>
    <property type="match status" value="4"/>
</dbReference>
<dbReference type="FunFam" id="3.40.47.10:FF:000019">
    <property type="entry name" value="Polyketide synthase type I"/>
    <property type="match status" value="5"/>
</dbReference>
<feature type="region of interest" description="N-terminal hotdog fold" evidence="6">
    <location>
        <begin position="5156"/>
        <end position="5277"/>
    </location>
</feature>
<dbReference type="InterPro" id="IPR055123">
    <property type="entry name" value="SpnB-like_Rossmann"/>
</dbReference>
<dbReference type="InterPro" id="IPR014043">
    <property type="entry name" value="Acyl_transferase_dom"/>
</dbReference>
<keyword evidence="11" id="KW-1185">Reference proteome</keyword>
<dbReference type="Proteomes" id="UP000431901">
    <property type="component" value="Unassembled WGS sequence"/>
</dbReference>
<dbReference type="Pfam" id="PF08659">
    <property type="entry name" value="KR"/>
    <property type="match status" value="4"/>
</dbReference>
<protein>
    <submittedName>
        <fullName evidence="10">SDR family NAD(P)-dependent oxidoreductase</fullName>
    </submittedName>
</protein>
<dbReference type="InterPro" id="IPR042104">
    <property type="entry name" value="PKS_dehydratase_sf"/>
</dbReference>
<dbReference type="InterPro" id="IPR049551">
    <property type="entry name" value="PKS_DH_C"/>
</dbReference>
<dbReference type="Pfam" id="PF00109">
    <property type="entry name" value="ketoacyl-synt"/>
    <property type="match status" value="5"/>
</dbReference>
<dbReference type="InterPro" id="IPR016036">
    <property type="entry name" value="Malonyl_transacylase_ACP-bd"/>
</dbReference>
<feature type="domain" description="Ketosynthase family 3 (KS3)" evidence="8">
    <location>
        <begin position="975"/>
        <end position="1399"/>
    </location>
</feature>
<feature type="domain" description="Carrier" evidence="7">
    <location>
        <begin position="7505"/>
        <end position="7580"/>
    </location>
</feature>
<feature type="active site" description="Proton acceptor; for dehydratase activity" evidence="6">
    <location>
        <position position="3510"/>
    </location>
</feature>
<feature type="region of interest" description="N-terminal hotdog fold" evidence="6">
    <location>
        <begin position="3478"/>
        <end position="3600"/>
    </location>
</feature>
<dbReference type="InterPro" id="IPR006162">
    <property type="entry name" value="Ppantetheine_attach_site"/>
</dbReference>
<evidence type="ECO:0000256" key="4">
    <source>
        <dbReference type="ARBA" id="ARBA00023268"/>
    </source>
</evidence>
<dbReference type="InterPro" id="IPR014031">
    <property type="entry name" value="Ketoacyl_synth_C"/>
</dbReference>
<evidence type="ECO:0000313" key="11">
    <source>
        <dbReference type="Proteomes" id="UP000431901"/>
    </source>
</evidence>
<keyword evidence="3" id="KW-0808">Transferase</keyword>
<feature type="region of interest" description="N-terminal hotdog fold" evidence="6">
    <location>
        <begin position="6792"/>
        <end position="6914"/>
    </location>
</feature>
<keyword evidence="1" id="KW-0596">Phosphopantetheine</keyword>
<dbReference type="PROSITE" id="PS52019">
    <property type="entry name" value="PKS_MFAS_DH"/>
    <property type="match status" value="4"/>
</dbReference>
<feature type="domain" description="Carrier" evidence="7">
    <location>
        <begin position="4196"/>
        <end position="4271"/>
    </location>
</feature>
<dbReference type="GO" id="GO:0031177">
    <property type="term" value="F:phosphopantetheine binding"/>
    <property type="evidence" value="ECO:0007669"/>
    <property type="project" value="InterPro"/>
</dbReference>
<feature type="domain" description="PKS/mFAS DH" evidence="9">
    <location>
        <begin position="5156"/>
        <end position="5438"/>
    </location>
</feature>
<sequence length="7660" mass="796890">MTRGFEFTGSDQPIAIVGMSCRLPGAPDPESFWELLRAGRSAIGETPADRWDAAALQDEGLVPTRRGGYLDDVGHFDPAFFGVSPREAAAMDPQQRLFLELSWEALENAGIVPADLAGSRTGVFVGAIWDDYATLLHRYGLEAITPHSVTGLHRGIIANRVSYTLGLHGPSLTVDTAQSSSLVAVHLACEALRTGAASLAIAGGVNLNLAPESTVGAAKFGGLSPDGTSYTFDARANGYVRGEGGGAVVLKPLAAALADGDPIYCVLHGSAVNNDGGTDGLTVPSADAQAEVMRLAYGHAGVEPAQVQYVELHGTGTKVGDPIEAAALGAALGTARPGRPALRVGSAKTNVGHLEGAAGIVGLLKAALAVHHRELPPSLNFATPNPDIPLDDLGLDVQTDLTPWPTPDLPLVAGVSSLGMGGTNCHVVLAEAPARDVPPAEPARGPLPLLLSGRSGAAVQAQAERIAARLRAGLDPADAAFSLATTRTAFERRAVVVGGTRDELLAGLDAVPGDVPVAAPGKLAFLFTGQGSQRSGMGRELYEAYPVFAEALDAVFERIDLPLKEVMFGDDPRLNDTQFTQTSLFALEVALFRLYESWGVKPDHLLGHSIGELAAAHVAGVLDLDDACKLVAARARLMQSLPGGGAMVALQATEDDVRPYLDDSVSIAAVNGPASLVVSGDAEKVEEIAGHFKARRLTVSHAFHSPHMDPILDEFRDIAATLTYHEPEIPIAANTDGDLTTPEYWVNHIRNAVRFHDGLQELQAHGVTACVELGPDPVLAALARTALPDAVAASALRRGRPELRTLFTALAHVRDVDLTRTFTGGRRVTLPTYPFQRERYWFDTTRAARATLRLAETAEDTSGSDASELAGRLAGLDEAEQERVLLDLVRTAVAIVLGHVTPEAVETDRAFKDLGFDSLSSVELRDRLAGMTGLRLPPALLFNYPTPKVLVRHLRAELTGGGTASAAPVAAVPADEPIAIIGIGCRYPGDVRSPEDLWRIVADEVDAVSGFPTTRGWDLDALFDPEPGKPGRTYAREGGFLHDADRFDAAFFGISPREAAAMDPQQRLLLETSWEAIERAGIDPSALRGSATGVFVGATAQDYGPRLHAAEEGLSGYLLTGNTASVASGRVAYTLGLEGPAVTVDTACSSSLVALHLAAQALRQGECGLALAGGVTVMANPGMFVEFGKQRGLAADGRCKAFAAAADGTAWAEGAGLLVLERLSDARRNGHPVVAVLAGSAINQDGASNGLTAPNGPSQERVIRRALAGAGLAPHEVDAVEAHGTGTSLGDPIEAEAIIATYGQGRETPLLLGSLKSNIGHSQAAAGVGGVIKMIEAMRHELLPRTLHVDAPSPHVDWSAGAVDLLTEPRPWSRGERPRRAGVSSFGISGTNAHVIIEEPPAAEPAATSGGTGPVAVPVSARTDGALQNQAAALHALVEADPAPDVRALALSLATTRTAFEERAAVVAADRDELLAGLDALASGAAHPSLVRATAGSGKLAFLFTGQGSQRSGMGRELYETYPVFAEALDAVFERIDLPLKEVMFGDDPRLNDTQFTQTSLFALEVALFRLYESWGVKPDHLLGHSIGELAAAHVAGVLDLDDACKLVAARARLMQSLPGGGAMIALQTTEESVEPYLNDAVSIAAVNGPNSIVISGDEAAAEEIAQHFKARRLTVSHAFHSPHMDPILDEFRDIAATLTYHQPKIPIAANTTGDLTTPEYWVGHIRNAVRFHDGLRELRAGGVTAFLELGPDPVLSALARTGLDGVDAAFAALRRTRPEPRTAVLALAQLHARGVTLDWPAFTGPAGRVDVPTYPFERRSYWLAPDAGTSIAAAHGLLGAPISLADGGGILFTGRLSLANQAWLADHVIAGSTLLPGTAFVEIALEAGRQTGHDRLADLTLERPLILPATGAVEIQAIVGPVTGDGGRTIGVHSRPAGDDDAPWTRHATGTLTWDDAPAATQAGVWPPEGATPLDLADLYDRLADGSYAYGPAFQGVTAAWRRGDETFVDLNLPADLEPDAARFGVHPALLDAALHLVVLSEEPAGPPRLPFAWTGVGLHARGATQLRARIAPSGPNAVALTLTDAAGAPVVSVAELTLRQADPSALAEANDALFRVEWVPVPAQDAAGDLTIVRIPDDPATALDAAAGALAHVQEWLASGTEDRLAVVTRGAVRVGADDSPPDPRVAAAWGLLRTAQSEHPGRIVLADVDDPEAADQAVATGSTDQFAVRDGAHYAPRLTRLAAPAAPAPALDGRVLITGGTGALGGLVARHLVTAHGARDLLLVSRRGPDAPGARELEAELTAHGATVTIAACDTTDEDAVAALLAAHPVTAVIHAAGTLDDTTVESLTPERIATVLAPKADAAWTLHRLTANNPDVTHFVLFSSISTVIGNPGQANYAAANGFLDALAEHRAANGLPATSIAWGLWDESGGMAGENAGAGRSRLGRQGVAALGTEHGLALLDVALGLADPTVVAVALDTAALRARAADGTLSPLFRGLVRTPARRAATTAPSSLAQRLAGLSGPAQDEAILALVRTATAAVLGHDSPDALDTDRAFKELGFDSLTSVELRNQLNTATGLVLPATLVFDHPSPAAVAAFLRTRVSGADRPAAVTVRATAADDDPIAIVAMACRYPGDVTSPEELWKLVADGVDAISTFPANRGWDLDALYHPDPDHTGTSYSRHGGFLHDAPAFDPDFFGISPREALAIDPQQRILLEVAWEAIERGGIDPGALRGSRTGVFAGVMYDDYGARLRPAPEGFEGYVGNGSMASIASGRVSYTLGLEGPAVTVDTACSSSLVALHLAAQALRNGECELALAGGVTVMSTPATFIEFSRQRGLSPDGRCKAFSASADGTAWSEGAGFLLLERLSDARRNGHPVVAVVRGTAVNQDGASNGLTAPNGPSQERVIRQALAAANLAPADVDAVEAHGTGTSLGDPIEAQALLATYGQERETPLLLGSLKSNIGHSQAAAGVGGIIKMIHAMRHGVLPRTLHVDAPSPHVDWTSGAVELLTEPRPWPETGRARRAAVSSFGISGTNAHVIIEEVPAEPAAERPDVPAVWPLSARSPEALRDHAARLAASAAELDPADVAFSLATRSRFPYRAAVVGASRDELLAGLDALAGGETAPHHVEGRAKTALLFTGQGSQRAGMGRELYDAFPVFADALDAVLDRIDLPLKEVMFGDDPRLNETQFTQTSLFALEVALYRLFESWGVTPHHLLGHSVGEIAAAHVAGVLDLDDACTLIAARGKLMQSLPPGGAMIALQTTEDEVAPHLTDTVSIAAVNGPNALVISGDEAAAEEIARHFKAKRLTVSHAFHSPLMDPILDEFRAIAATLTYHEPKIPIAANTAGDITTAEYWTNHIRNAVRFHDGLRELQANGVTTYLEIGPDAVLATLADGPAASALSRKKPERTALDAALAHLFHTGVPVDWTAVLAGGRHVELPTYPFQRAPYWLAPPAATGDLGAAGLTGTGHPLLGAVLEPADGDGLVLTGRVSLAAQPWLADHAILGTPLLPASAFVELAAQAGRRLGLDRVEELTLEQPLALTPAGAVQLQVVVSAPDASGARPVAIHSRTADEAGWTRHATGALSDRVPAAEPLPAAWPPPGAAPIDVAELHDDLAAQGYHYGPLFQGVTGLWKLDGTYYADLSLPGDTDVAPYAVHPALLDAALRPLTVDNEPGRIRLPFSWSGVTFHDAVSPAAARVALTATGTDTVTLTLADSVTGVPLITVDALGVRPYTPDGPHRDALFGLAWQRIRPASDAARTWTVVGADAALTAALGATASDGLPVDAAGPVLLPAGSSGDPVEGAHAETGRVLELVQAWLASDATAPLVVVTRGAVATGADDDVTDLAAAALWGLVRSAQAEHPDRLVLLDLDDDEASLTAVPAAVVSGEPQLAVRGGAVHVPRLERRRAPAEAVSPFGGDGAVLITGGTGSLGALLARHLVERHDVRDLLLVSRRGPDAPGALELEAELTAHGASVTIAACDTTDRDALAALLAGHPVGAVIHAAGTLDDAIVESLTPERLSTVLRPKADAAWNFHRLVPETPLFLFSSVSGVLGTPGQANYAAANTFLDALAQHRRAHGLPGASLAWGLWAETGAMTDTLSDADLARLGRGGILPLTADQGLALFDVSVASDASLVVPARLDLAALRAEPPAVLRDLIRTPVRRAAAPASSLTDRLRRADADERDAILLDLVRTNVATVLAHATPETIDPHRGFSESGFDSLTAVELRNRLNTATGLRLPATLVFDHPTPAALTEHLKRELLGTGDALVPAAPTGRAEPDEPIAIVAMGCRYPGGVATPEDLWRLVAGGADAISGFPDNRGWDLDRLYDPDPDRTGSSYAREGGFLADADRFDPAFFGISPREALAIDPQQRILLEVAWETFERAGITPDSVRGSATGVFAGVMYNDYGSRLQHTAPEGFEGYLVTGSAGSVASGRIAYTFGLEGPAVTVDTACSSSLVAVHLAAQALRNGECGLALAGGVTVMATPATFIEFSRQRGLSPDGRCKAFAAAADGTGWGEGAGLLLLERLSDAEKNGHSVLAVIRGTAINQDGTSSQLSAPSGPSQQRVIRQALAAARLAPSEVDAVEAHGTGTKLGDPIEAQALLATYGQERETPLLLGSIKSNIGHTQAAAGVAGIIKMVEAMRHGVLPKTLHLDEPSPYVDWTTGAVELLADSTPWPDVDRPRRAGVSSFGISGTNAHVIIEQPPAAEPVEPVAPAGPLPLVLSARSPEALRDQAARIGAALGDVDPVAAAYTLAATRTVFDHRAVVVGDRDGLRSGLDALAAGSPADNAVQGVAGSGKLAFLFTGQGSQRAGMGRELYDAYPVFADALDAVFARIDLPLKEVMFGDDPRLNDTQFTQTALFALEVALYRLLESWGVKPDHLLGHSIGELAAAHVAGVLDLDDACKLVAARARLMQSLPTGGAMIALQTTEESVEPYLNDAVSIAAVNGANSIVISGEESAAEEIAQHFKARRLTVSHAFHSPLMDPILDEFRAVAATLTYNEPKIPIAANTTGDITTPEYWVGHIRNAVRFHDGLRELDDSGVTTLLELGPDPVLTALARTAFTEVAAASVLRRKRPEVPALLTALGTAHAHGAKVDWTRIVPASALAPLPTYPFQHARYWLDAPATGEPADADGLGLSATGHPLVTAAVEDVDGDGLTLTGRISLRTHPWLADHAVSGTTLFPGTGFVELLLHAGSLVGAPQLADLTLESPLVLPADAPVRLRVVVGTEADDGTRTVAVHARAGDAPWTRHASGTLTTAASAPEPVRIPDGAVPVDVADHYENVADLGYGYGPAFRGLRAAWRDGDDAYAEVVLPDGVDAAGYGVHPALLDAALHALGLVRDLTGEVPFLWSGVALHGAGATELRVRLAPAGDDTVRLTIADRAGNPVLTADALTLRAIAVERNRRASTLFDLDWVPVAPAATPADVVPLDGDPAALAADGRFVLAPVAAGDAHATAHATLALVQEWLAADAGRLVLVTRDALTDPAQATVWGLVRSAQTENPDRFVLLDLDDDPASEAAVAAALATGEPQLMIREGTALVPRIARTADGPGTPITLDPDGTVLITGGTGALGSLVARHLVTEHGARHLLLTSRRGRDAAGAAELEADLAALGADVTIAACDTADADALAALLGTVERPLTAVIHSAGVLDDGIVTSLTPDRLDTVLRAKADAAANLDRLVPDVPLVLFSSAAGILGNAGQGNYGAANTFLDALARRRHAEGRPATSIAWGLWDGTGAMTSTLSDTDRGRLAKAGVLPLSAEQGLDLLDAALAAGGPVTVATRFDRTALRALDAAIPPVLRGLVPAPARTAPAGRDRDTLDLVREAVAAVLGHADPAGIDTGQAFKELGFDSLMAVELRNRLNAATGLRLPATLVFDYPTAAVLARHLKAELSGGAEEITAGTTAAAADDDLIAIVAMACRYPGDVTSPEDLWKLVAGGVDAITPFPSDRGWEVEDLYDPDPERAGRSYTRHGGFLHRAADFDPAFFGISPREALAIDPQQRILLEVAWEAFERAGIDPAAVQGTATGVFTGVMYDDYAGRLLDRRPDELDGYVGTGSAGSIASGRIAYTFGLEGPAVTVDTACSSSLVALHLAAQALRNGECSLALAGGVTVMATPSTFVEFSRQRGLAPDGRCKPFAAAADGTAWAEGAGLLLVERLSDARRNGHPVLAVLRGSAINQDGASNGLTAPSGPSQQRVIRQALASARLAPSEVDAVEAHGTGTRLGDPIEAQALLATYGQNRETPLLLGALKSNIGHTQAAAGVAGIIKMVEAMRHGVLPKTLNVDAPSPEVDWDAGAVALVTEDVPWPETGRVRRAAVSSFGISGTNAHVIIEQAPEADVAEPAEAPRTLPWLLSAKSDAALRDRARDLRDRLAAAPELDVAAVARALRGRAAFDRRAAVVAADRDGFLAGLDALASGSGHPGVVEAARSTGKLAFLFTGQGSQRAGMGRELYETYPVFAEALDAVFARIDLPLKDVMFGDDPRLNDTQFTQTALFALEVALFRLLESWGVTPDHLLGHSIGELAAAHVAGVLDLDDACTLVAARARLMQSLPTGGAMIALQTTEDEVAPHLTDAVSIAAVNGPKSIVISGDEDAANAIAEHFKARRLTVSHAFHSPHMDPILEEFREIAATLTYNEPKIPIAANTSGDITTPEYWTDHIRNAVRFHDGLRELDENGVTTFLELGPDPVLTALASTALADATAAPVLRRKRPEAATALAALSTAHARGVTVDWDAVLGAGPAHVDLPTYPFQRGTYWLDAPAAAGDLGSAGLGTSDHPLLSSKVKLASGEGTVFNGRISLRTHPWLADHAVSGTVLVPATALLELAAAAGRDTGLDRVAELTLDAPLTLPEDGSVRLQLALDAPDDAGERRFALYSGADDDTPWTSHATGVLVKATAADTPSTRPPATAEPIDVDGLYERLAERGYDYGPLFQGLRAAWRDGDDLYAEVALPSGTDTAGYAPHPALLDAALHVLLLDQADDALQLPFSWTDVTLHGAAAEARVRVSPTSNGVAITVTGTDGTPIASVASLAVRPLTLPARGNDALFVLGWTPVQTQARTGSGRWTVLGTGLDDLPGTVEHYADLAAVPPADTILVPVAGADGDAAASAHAAARTVLDLLQNAPATARLVLVTRGAVALDAATDLGAAAVWGLVKSAQAEDPGRFVLLDLDDDAASVRAVPAALAAADELDEPRLAIRAGEIHAQRVARPAEPTGEPLALDGTVLVTGATGALGGLVARHLVTEHGVTDLLLVSRRGADAPGATELETDLTSLGATVTFAACDTADRNAVANLLDGRSLGAIVHTAGVLRDATFTGLTHDHLDQVFRPKVDAAWNLHTLAPETPLILFSSLAGVLGNPGQANYAAANTFLDTLAQHRAAQGLPGTSIAWGLWDEPGDLTENLSDADRARMADTGVLPLSHEQGLALFDAALAQAAPVVVAARLQTAALRTQAAAGTLSPALRGLVRVPPARRAAPTATLALDGLDPEERLRELTRLVRSQAAAVLGHADADGIDPDRGFNEIGFDSLTAVELRNRLGAATGLRLPATLVFDHPTPNALARHLSDELGTGGTSTASVLAELDRIEADLAALAPAGEDRRILTGRIQQFLARLGETDGDSGEAEVVEQIGSASDDEIFDFIDNELGIS</sequence>
<dbReference type="Gene3D" id="3.40.50.720">
    <property type="entry name" value="NAD(P)-binding Rossmann-like Domain"/>
    <property type="match status" value="4"/>
</dbReference>
<dbReference type="PROSITE" id="PS50075">
    <property type="entry name" value="CARRIER"/>
    <property type="match status" value="5"/>
</dbReference>
<feature type="domain" description="Ketosynthase family 3 (KS3)" evidence="8">
    <location>
        <begin position="4290"/>
        <end position="4715"/>
    </location>
</feature>
<evidence type="ECO:0000259" key="8">
    <source>
        <dbReference type="PROSITE" id="PS52004"/>
    </source>
</evidence>
<dbReference type="Gene3D" id="3.40.47.10">
    <property type="match status" value="5"/>
</dbReference>
<dbReference type="InterPro" id="IPR049552">
    <property type="entry name" value="PKS_DH_N"/>
</dbReference>
<comment type="caution">
    <text evidence="10">The sequence shown here is derived from an EMBL/GenBank/DDBJ whole genome shotgun (WGS) entry which is preliminary data.</text>
</comment>
<dbReference type="InterPro" id="IPR020806">
    <property type="entry name" value="PKS_PP-bd"/>
</dbReference>
<feature type="domain" description="PKS/mFAS DH" evidence="9">
    <location>
        <begin position="3478"/>
        <end position="3766"/>
    </location>
</feature>
<dbReference type="Pfam" id="PF00550">
    <property type="entry name" value="PP-binding"/>
    <property type="match status" value="5"/>
</dbReference>
<dbReference type="InterPro" id="IPR018201">
    <property type="entry name" value="Ketoacyl_synth_AS"/>
</dbReference>
<dbReference type="SUPFAM" id="SSF52151">
    <property type="entry name" value="FabD/lysophospholipase-like"/>
    <property type="match status" value="5"/>
</dbReference>
<dbReference type="Pfam" id="PF14765">
    <property type="entry name" value="PS-DH"/>
    <property type="match status" value="4"/>
</dbReference>
<dbReference type="InterPro" id="IPR001227">
    <property type="entry name" value="Ac_transferase_dom_sf"/>
</dbReference>
<feature type="domain" description="Carrier" evidence="7">
    <location>
        <begin position="5831"/>
        <end position="5906"/>
    </location>
</feature>
<dbReference type="SUPFAM" id="SSF47336">
    <property type="entry name" value="ACP-like"/>
    <property type="match status" value="5"/>
</dbReference>
<dbReference type="SUPFAM" id="SSF55048">
    <property type="entry name" value="Probable ACP-binding domain of malonyl-CoA ACP transacylase"/>
    <property type="match status" value="5"/>
</dbReference>
<dbReference type="SMART" id="SM00827">
    <property type="entry name" value="PKS_AT"/>
    <property type="match status" value="5"/>
</dbReference>
<feature type="active site" description="Proton acceptor; for dehydratase activity" evidence="6">
    <location>
        <position position="5188"/>
    </location>
</feature>
<evidence type="ECO:0000259" key="9">
    <source>
        <dbReference type="PROSITE" id="PS52019"/>
    </source>
</evidence>
<feature type="active site" description="Proton donor; for dehydratase activity" evidence="6">
    <location>
        <position position="6983"/>
    </location>
</feature>
<dbReference type="InterPro" id="IPR049900">
    <property type="entry name" value="PKS_mFAS_DH"/>
</dbReference>
<dbReference type="FunFam" id="1.10.1200.10:FF:000007">
    <property type="entry name" value="Probable polyketide synthase pks17"/>
    <property type="match status" value="5"/>
</dbReference>
<dbReference type="Gene3D" id="3.40.366.10">
    <property type="entry name" value="Malonyl-Coenzyme A Acyl Carrier Protein, domain 2"/>
    <property type="match status" value="5"/>
</dbReference>
<dbReference type="Pfam" id="PF00698">
    <property type="entry name" value="Acyl_transf_1"/>
    <property type="match status" value="5"/>
</dbReference>
<keyword evidence="4" id="KW-0511">Multifunctional enzyme</keyword>
<feature type="active site" description="Proton donor; for dehydratase activity" evidence="6">
    <location>
        <position position="2033"/>
    </location>
</feature>
<dbReference type="PROSITE" id="PS00606">
    <property type="entry name" value="KS3_1"/>
    <property type="match status" value="4"/>
</dbReference>
<feature type="domain" description="PKS/mFAS DH" evidence="9">
    <location>
        <begin position="6792"/>
        <end position="7056"/>
    </location>
</feature>
<dbReference type="InterPro" id="IPR057326">
    <property type="entry name" value="KR_dom"/>
</dbReference>
<feature type="region of interest" description="C-terminal hotdog fold" evidence="6">
    <location>
        <begin position="6924"/>
        <end position="7056"/>
    </location>
</feature>
<dbReference type="RefSeq" id="WP_161105399.1">
    <property type="nucleotide sequence ID" value="NZ_JBHLYI010000016.1"/>
</dbReference>
<dbReference type="Gene3D" id="3.30.70.3290">
    <property type="match status" value="5"/>
</dbReference>
<dbReference type="SUPFAM" id="SSF51735">
    <property type="entry name" value="NAD(P)-binding Rossmann-fold domains"/>
    <property type="match status" value="8"/>
</dbReference>
<dbReference type="PANTHER" id="PTHR43775:SF51">
    <property type="entry name" value="INACTIVE PHENOLPHTHIOCEROL SYNTHESIS POLYKETIDE SYNTHASE TYPE I PKS1-RELATED"/>
    <property type="match status" value="1"/>
</dbReference>
<evidence type="ECO:0000256" key="1">
    <source>
        <dbReference type="ARBA" id="ARBA00022450"/>
    </source>
</evidence>
<dbReference type="InterPro" id="IPR050091">
    <property type="entry name" value="PKS_NRPS_Biosynth_Enz"/>
</dbReference>
<reference evidence="10 11" key="1">
    <citation type="submission" date="2019-12" db="EMBL/GenBank/DDBJ databases">
        <title>Nocardia macrotermitis sp. nov. and Nocardia aurantia sp. nov., isolated from the gut of the fungus growing-termite Macrotermes natalensis.</title>
        <authorList>
            <person name="Christine B."/>
            <person name="Rene B."/>
        </authorList>
    </citation>
    <scope>NUCLEOTIDE SEQUENCE [LARGE SCALE GENOMIC DNA]</scope>
    <source>
        <strain evidence="10 11">DSM 102126</strain>
    </source>
</reference>
<dbReference type="InterPro" id="IPR036291">
    <property type="entry name" value="NAD(P)-bd_dom_sf"/>
</dbReference>
<dbReference type="InterPro" id="IPR036736">
    <property type="entry name" value="ACP-like_sf"/>
</dbReference>
<feature type="domain" description="Ketosynthase family 3 (KS3)" evidence="8">
    <location>
        <begin position="11"/>
        <end position="431"/>
    </location>
</feature>
<feature type="region of interest" description="C-terminal hotdog fold" evidence="6">
    <location>
        <begin position="5286"/>
        <end position="5438"/>
    </location>
</feature>
<feature type="region of interest" description="C-terminal hotdog fold" evidence="6">
    <location>
        <begin position="1972"/>
        <end position="2109"/>
    </location>
</feature>
<name>A0A6I4W8V2_9ACTN</name>
<dbReference type="Pfam" id="PF16197">
    <property type="entry name" value="KAsynt_C_assoc"/>
    <property type="match status" value="5"/>
</dbReference>
<feature type="domain" description="Ketosynthase family 3 (KS3)" evidence="8">
    <location>
        <begin position="2625"/>
        <end position="3049"/>
    </location>
</feature>
<keyword evidence="5" id="KW-0012">Acyltransferase</keyword>
<organism evidence="10 11">
    <name type="scientific">Actinomadura rayongensis</name>
    <dbReference type="NCBI Taxonomy" id="1429076"/>
    <lineage>
        <taxon>Bacteria</taxon>
        <taxon>Bacillati</taxon>
        <taxon>Actinomycetota</taxon>
        <taxon>Actinomycetes</taxon>
        <taxon>Streptosporangiales</taxon>
        <taxon>Thermomonosporaceae</taxon>
        <taxon>Actinomadura</taxon>
    </lineage>
</organism>
<dbReference type="PROSITE" id="PS00012">
    <property type="entry name" value="PHOSPHOPANTETHEINE"/>
    <property type="match status" value="5"/>
</dbReference>
<dbReference type="InterPro" id="IPR032821">
    <property type="entry name" value="PKS_assoc"/>
</dbReference>
<dbReference type="GO" id="GO:0006633">
    <property type="term" value="P:fatty acid biosynthetic process"/>
    <property type="evidence" value="ECO:0007669"/>
    <property type="project" value="InterPro"/>
</dbReference>
<feature type="domain" description="PKS/mFAS DH" evidence="9">
    <location>
        <begin position="1836"/>
        <end position="2109"/>
    </location>
</feature>
<evidence type="ECO:0000259" key="7">
    <source>
        <dbReference type="PROSITE" id="PS50075"/>
    </source>
</evidence>
<dbReference type="EMBL" id="WUTW01000006">
    <property type="protein sequence ID" value="MXQ67209.1"/>
    <property type="molecule type" value="Genomic_DNA"/>
</dbReference>
<feature type="domain" description="Carrier" evidence="7">
    <location>
        <begin position="2532"/>
        <end position="2607"/>
    </location>
</feature>
<feature type="domain" description="Ketosynthase family 3 (KS3)" evidence="8">
    <location>
        <begin position="5924"/>
        <end position="6349"/>
    </location>
</feature>
<feature type="region of interest" description="N-terminal hotdog fold" evidence="6">
    <location>
        <begin position="1836"/>
        <end position="1960"/>
    </location>
</feature>
<accession>A0A6I4W8V2</accession>
<dbReference type="CDD" id="cd00833">
    <property type="entry name" value="PKS"/>
    <property type="match status" value="5"/>
</dbReference>
<dbReference type="SMART" id="SM00823">
    <property type="entry name" value="PKS_PP"/>
    <property type="match status" value="5"/>
</dbReference>
<proteinExistence type="predicted"/>
<evidence type="ECO:0000256" key="6">
    <source>
        <dbReference type="PROSITE-ProRule" id="PRU01363"/>
    </source>
</evidence>
<keyword evidence="2" id="KW-0597">Phosphoprotein</keyword>
<evidence type="ECO:0000313" key="10">
    <source>
        <dbReference type="EMBL" id="MXQ67209.1"/>
    </source>
</evidence>
<dbReference type="InterPro" id="IPR020841">
    <property type="entry name" value="PKS_Beta-ketoAc_synthase_dom"/>
</dbReference>
<dbReference type="GO" id="GO:0004315">
    <property type="term" value="F:3-oxoacyl-[acyl-carrier-protein] synthase activity"/>
    <property type="evidence" value="ECO:0007669"/>
    <property type="project" value="InterPro"/>
</dbReference>
<dbReference type="InterPro" id="IPR013968">
    <property type="entry name" value="PKS_KR"/>
</dbReference>
<dbReference type="PROSITE" id="PS52004">
    <property type="entry name" value="KS3_2"/>
    <property type="match status" value="5"/>
</dbReference>
<evidence type="ECO:0000256" key="3">
    <source>
        <dbReference type="ARBA" id="ARBA00022679"/>
    </source>
</evidence>
<dbReference type="InterPro" id="IPR009081">
    <property type="entry name" value="PP-bd_ACP"/>
</dbReference>
<dbReference type="Gene3D" id="1.10.1200.10">
    <property type="entry name" value="ACP-like"/>
    <property type="match status" value="5"/>
</dbReference>
<dbReference type="CDD" id="cd08956">
    <property type="entry name" value="KR_3_FAS_SDR_x"/>
    <property type="match status" value="4"/>
</dbReference>
<feature type="active site" description="Proton acceptor; for dehydratase activity" evidence="6">
    <location>
        <position position="6824"/>
    </location>
</feature>
<dbReference type="SMART" id="SM01294">
    <property type="entry name" value="PKS_PP_betabranch"/>
    <property type="match status" value="4"/>
</dbReference>
<dbReference type="Pfam" id="PF22953">
    <property type="entry name" value="SpnB_Rossmann"/>
    <property type="match status" value="4"/>
</dbReference>
<dbReference type="OrthoDB" id="4537517at2"/>
<gene>
    <name evidence="10" type="ORF">GQ466_24635</name>
</gene>
<feature type="active site" description="Proton donor; for dehydratase activity" evidence="6">
    <location>
        <position position="5345"/>
    </location>
</feature>
<dbReference type="SMART" id="SM00826">
    <property type="entry name" value="PKS_DH"/>
    <property type="match status" value="4"/>
</dbReference>
<feature type="active site" description="Proton acceptor; for dehydratase activity" evidence="6">
    <location>
        <position position="1868"/>
    </location>
</feature>
<dbReference type="Pfam" id="PF02801">
    <property type="entry name" value="Ketoacyl-synt_C"/>
    <property type="match status" value="5"/>
</dbReference>
<evidence type="ECO:0000256" key="5">
    <source>
        <dbReference type="ARBA" id="ARBA00023315"/>
    </source>
</evidence>
<evidence type="ECO:0000256" key="2">
    <source>
        <dbReference type="ARBA" id="ARBA00022553"/>
    </source>
</evidence>
<dbReference type="PANTHER" id="PTHR43775">
    <property type="entry name" value="FATTY ACID SYNTHASE"/>
    <property type="match status" value="1"/>
</dbReference>
<dbReference type="Pfam" id="PF21089">
    <property type="entry name" value="PKS_DH_N"/>
    <property type="match status" value="4"/>
</dbReference>
<dbReference type="GO" id="GO:0004312">
    <property type="term" value="F:fatty acid synthase activity"/>
    <property type="evidence" value="ECO:0007669"/>
    <property type="project" value="TreeGrafter"/>
</dbReference>
<dbReference type="SUPFAM" id="SSF53901">
    <property type="entry name" value="Thiolase-like"/>
    <property type="match status" value="5"/>
</dbReference>
<dbReference type="SMART" id="SM00822">
    <property type="entry name" value="PKS_KR"/>
    <property type="match status" value="4"/>
</dbReference>